<dbReference type="InterPro" id="IPR011009">
    <property type="entry name" value="Kinase-like_dom_sf"/>
</dbReference>
<dbReference type="Gene3D" id="3.30.200.20">
    <property type="entry name" value="Phosphorylase Kinase, domain 1"/>
    <property type="match status" value="1"/>
</dbReference>
<dbReference type="SUPFAM" id="SSF51126">
    <property type="entry name" value="Pectin lyase-like"/>
    <property type="match status" value="1"/>
</dbReference>
<dbReference type="GO" id="GO:0004672">
    <property type="term" value="F:protein kinase activity"/>
    <property type="evidence" value="ECO:0007669"/>
    <property type="project" value="InterPro"/>
</dbReference>
<keyword evidence="1" id="KW-0808">Transferase</keyword>
<evidence type="ECO:0000256" key="4">
    <source>
        <dbReference type="ARBA" id="ARBA00022840"/>
    </source>
</evidence>
<evidence type="ECO:0000256" key="1">
    <source>
        <dbReference type="ARBA" id="ARBA00022679"/>
    </source>
</evidence>
<dbReference type="InterPro" id="IPR050339">
    <property type="entry name" value="CC_SR_Kinase"/>
</dbReference>
<dbReference type="STRING" id="158441.A0A226DX11"/>
<feature type="domain" description="Protein kinase" evidence="7">
    <location>
        <begin position="34"/>
        <end position="321"/>
    </location>
</feature>
<dbReference type="InterPro" id="IPR017441">
    <property type="entry name" value="Protein_kinase_ATP_BS"/>
</dbReference>
<protein>
    <submittedName>
        <fullName evidence="8">Calcium-dependent protein kinase 2</fullName>
    </submittedName>
</protein>
<dbReference type="OrthoDB" id="4062651at2759"/>
<dbReference type="SMART" id="SM00220">
    <property type="entry name" value="S_TKc"/>
    <property type="match status" value="1"/>
</dbReference>
<organism evidence="8 9">
    <name type="scientific">Folsomia candida</name>
    <name type="common">Springtail</name>
    <dbReference type="NCBI Taxonomy" id="158441"/>
    <lineage>
        <taxon>Eukaryota</taxon>
        <taxon>Metazoa</taxon>
        <taxon>Ecdysozoa</taxon>
        <taxon>Arthropoda</taxon>
        <taxon>Hexapoda</taxon>
        <taxon>Collembola</taxon>
        <taxon>Entomobryomorpha</taxon>
        <taxon>Isotomoidea</taxon>
        <taxon>Isotomidae</taxon>
        <taxon>Proisotominae</taxon>
        <taxon>Folsomia</taxon>
    </lineage>
</organism>
<name>A0A226DX11_FOLCA</name>
<dbReference type="SUPFAM" id="SSF56112">
    <property type="entry name" value="Protein kinase-like (PK-like)"/>
    <property type="match status" value="1"/>
</dbReference>
<sequence length="638" mass="72216">MAAKYPETTDLPVPDLSTLTLDNSPPSDFIDKITKLEYCLGHGAFGVVLKAKISSTFYAVKFLLPNQILPEEKARREFEIPLTLRKHDKVVQIHKFVEEKVLSHSQVEQIIQLSDPTIEARYKIEQRKGAPVKWTCIQMELCGRSLRDWLNEFKPSNDSIYTHMKQAVIVKNLLKGLNFLHSNQIIHRDLKPENIMFSSLEYGLPVKIGDFGLARWILPEDGSMFTSNTGTRLYMAPEVLDGKYSYQADVYSLGLVVWETTGLIPSHKRAGMFEKLVNDRNEKLVENHPLLGPWLKILIISCTKRNPIDRLTSMTSASELLNIKKIKIRPQEIVARTSEELQLCLKFVSSGCTIRLVETTYFGGIYLRMDNVNIIGQGSNTVIDLRTPRRICIYASHCTLSNMKVACHGKGSSRNIFVHSHNKIHDLIATLAASHNDDVSEGESDRYGIIVHGDNNMLQRVTIDNTTSKFFVIYGDCQPNLDFSDLYVTKGHVLIYFIGDNSSLKRIGQSDLVDNPLQIKSLRPESRNELFNRGDVPPKLDIVVEGLNCNLEEIKCNNVLVMVSNVSLHNVQCSGAIAIVDRLEGIALKKCRAKWLETDSTVSITDCKLGAVSNSTMHWEILLKFYLRKLYPYLEDLM</sequence>
<dbReference type="GO" id="GO:0005634">
    <property type="term" value="C:nucleus"/>
    <property type="evidence" value="ECO:0007669"/>
    <property type="project" value="TreeGrafter"/>
</dbReference>
<dbReference type="AlphaFoldDB" id="A0A226DX11"/>
<comment type="similarity">
    <text evidence="5">Belongs to the protein kinase superfamily. Ser/Thr protein kinase family. GCN2 subfamily.</text>
</comment>
<proteinExistence type="inferred from homology"/>
<dbReference type="InterPro" id="IPR011050">
    <property type="entry name" value="Pectin_lyase_fold/virulence"/>
</dbReference>
<feature type="binding site" evidence="6">
    <location>
        <position position="61"/>
    </location>
    <ligand>
        <name>ATP</name>
        <dbReference type="ChEBI" id="CHEBI:30616"/>
    </ligand>
</feature>
<evidence type="ECO:0000256" key="6">
    <source>
        <dbReference type="PROSITE-ProRule" id="PRU10141"/>
    </source>
</evidence>
<dbReference type="InterPro" id="IPR008271">
    <property type="entry name" value="Ser/Thr_kinase_AS"/>
</dbReference>
<dbReference type="InterPro" id="IPR000719">
    <property type="entry name" value="Prot_kinase_dom"/>
</dbReference>
<evidence type="ECO:0000313" key="8">
    <source>
        <dbReference type="EMBL" id="OXA49600.1"/>
    </source>
</evidence>
<dbReference type="PROSITE" id="PS00107">
    <property type="entry name" value="PROTEIN_KINASE_ATP"/>
    <property type="match status" value="1"/>
</dbReference>
<evidence type="ECO:0000256" key="2">
    <source>
        <dbReference type="ARBA" id="ARBA00022741"/>
    </source>
</evidence>
<dbReference type="Gene3D" id="1.10.510.10">
    <property type="entry name" value="Transferase(Phosphotransferase) domain 1"/>
    <property type="match status" value="1"/>
</dbReference>
<dbReference type="PROSITE" id="PS00108">
    <property type="entry name" value="PROTEIN_KINASE_ST"/>
    <property type="match status" value="1"/>
</dbReference>
<keyword evidence="9" id="KW-1185">Reference proteome</keyword>
<dbReference type="PROSITE" id="PS50011">
    <property type="entry name" value="PROTEIN_KINASE_DOM"/>
    <property type="match status" value="1"/>
</dbReference>
<dbReference type="GO" id="GO:0005524">
    <property type="term" value="F:ATP binding"/>
    <property type="evidence" value="ECO:0007669"/>
    <property type="project" value="UniProtKB-UniRule"/>
</dbReference>
<reference evidence="8 9" key="1">
    <citation type="submission" date="2015-12" db="EMBL/GenBank/DDBJ databases">
        <title>The genome of Folsomia candida.</title>
        <authorList>
            <person name="Faddeeva A."/>
            <person name="Derks M.F."/>
            <person name="Anvar Y."/>
            <person name="Smit S."/>
            <person name="Van Straalen N."/>
            <person name="Roelofs D."/>
        </authorList>
    </citation>
    <scope>NUCLEOTIDE SEQUENCE [LARGE SCALE GENOMIC DNA]</scope>
    <source>
        <strain evidence="8 9">VU population</strain>
        <tissue evidence="8">Whole body</tissue>
    </source>
</reference>
<dbReference type="Proteomes" id="UP000198287">
    <property type="component" value="Unassembled WGS sequence"/>
</dbReference>
<keyword evidence="4 6" id="KW-0067">ATP-binding</keyword>
<comment type="caution">
    <text evidence="8">The sequence shown here is derived from an EMBL/GenBank/DDBJ whole genome shotgun (WGS) entry which is preliminary data.</text>
</comment>
<dbReference type="PANTHER" id="PTHR11042">
    <property type="entry name" value="EUKARYOTIC TRANSLATION INITIATION FACTOR 2-ALPHA KINASE EIF2-ALPHA KINASE -RELATED"/>
    <property type="match status" value="1"/>
</dbReference>
<keyword evidence="3 8" id="KW-0418">Kinase</keyword>
<dbReference type="EMBL" id="LNIX01000010">
    <property type="protein sequence ID" value="OXA49600.1"/>
    <property type="molecule type" value="Genomic_DNA"/>
</dbReference>
<keyword evidence="2 6" id="KW-0547">Nucleotide-binding</keyword>
<dbReference type="Pfam" id="PF00069">
    <property type="entry name" value="Pkinase"/>
    <property type="match status" value="1"/>
</dbReference>
<evidence type="ECO:0000256" key="3">
    <source>
        <dbReference type="ARBA" id="ARBA00022777"/>
    </source>
</evidence>
<evidence type="ECO:0000313" key="9">
    <source>
        <dbReference type="Proteomes" id="UP000198287"/>
    </source>
</evidence>
<gene>
    <name evidence="8" type="ORF">Fcan01_15465</name>
</gene>
<dbReference type="CDD" id="cd14014">
    <property type="entry name" value="STKc_PknB_like"/>
    <property type="match status" value="1"/>
</dbReference>
<dbReference type="GO" id="GO:0005737">
    <property type="term" value="C:cytoplasm"/>
    <property type="evidence" value="ECO:0007669"/>
    <property type="project" value="TreeGrafter"/>
</dbReference>
<evidence type="ECO:0000259" key="7">
    <source>
        <dbReference type="PROSITE" id="PS50011"/>
    </source>
</evidence>
<evidence type="ECO:0000256" key="5">
    <source>
        <dbReference type="ARBA" id="ARBA00037982"/>
    </source>
</evidence>
<accession>A0A226DX11</accession>